<dbReference type="GO" id="GO:0005975">
    <property type="term" value="P:carbohydrate metabolic process"/>
    <property type="evidence" value="ECO:0007669"/>
    <property type="project" value="UniProtKB-ARBA"/>
</dbReference>
<dbReference type="SMART" id="SM00776">
    <property type="entry name" value="NPCBM"/>
    <property type="match status" value="1"/>
</dbReference>
<dbReference type="InterPro" id="IPR024240">
    <property type="entry name" value="NAGLU_N"/>
</dbReference>
<dbReference type="InterPro" id="IPR013222">
    <property type="entry name" value="Glyco_hyd_98_carb-bd"/>
</dbReference>
<dbReference type="AlphaFoldDB" id="A0A4R5A366"/>
<comment type="caution">
    <text evidence="4">The sequence shown here is derived from an EMBL/GenBank/DDBJ whole genome shotgun (WGS) entry which is preliminary data.</text>
</comment>
<keyword evidence="1" id="KW-0378">Hydrolase</keyword>
<dbReference type="Gene3D" id="1.20.120.670">
    <property type="entry name" value="N-acetyl-b-d-glucoasminidase"/>
    <property type="match status" value="1"/>
</dbReference>
<dbReference type="Proteomes" id="UP000295578">
    <property type="component" value="Unassembled WGS sequence"/>
</dbReference>
<dbReference type="PROSITE" id="PS51318">
    <property type="entry name" value="TAT"/>
    <property type="match status" value="1"/>
</dbReference>
<dbReference type="Gene3D" id="3.20.20.80">
    <property type="entry name" value="Glycosidases"/>
    <property type="match status" value="1"/>
</dbReference>
<dbReference type="Gene3D" id="3.30.379.10">
    <property type="entry name" value="Chitobiase/beta-hexosaminidase domain 2-like"/>
    <property type="match status" value="1"/>
</dbReference>
<dbReference type="PANTHER" id="PTHR12872">
    <property type="entry name" value="ALPHA-N-ACETYLGLUCOSAMINIDASE"/>
    <property type="match status" value="1"/>
</dbReference>
<accession>A0A4R5A366</accession>
<dbReference type="GO" id="GO:0016787">
    <property type="term" value="F:hydrolase activity"/>
    <property type="evidence" value="ECO:0007669"/>
    <property type="project" value="UniProtKB-KW"/>
</dbReference>
<dbReference type="InterPro" id="IPR024732">
    <property type="entry name" value="NAGLU_C"/>
</dbReference>
<evidence type="ECO:0000313" key="5">
    <source>
        <dbReference type="Proteomes" id="UP000295578"/>
    </source>
</evidence>
<feature type="domain" description="Glycosyl hydrolase family 98 putative carbohydrate-binding module" evidence="3">
    <location>
        <begin position="846"/>
        <end position="1000"/>
    </location>
</feature>
<reference evidence="4 5" key="1">
    <citation type="submission" date="2019-03" db="EMBL/GenBank/DDBJ databases">
        <title>Draft genome sequences of novel Actinobacteria.</title>
        <authorList>
            <person name="Sahin N."/>
            <person name="Ay H."/>
            <person name="Saygin H."/>
        </authorList>
    </citation>
    <scope>NUCLEOTIDE SEQUENCE [LARGE SCALE GENOMIC DNA]</scope>
    <source>
        <strain evidence="4 5">DSM 45941</strain>
    </source>
</reference>
<dbReference type="Pfam" id="PF08305">
    <property type="entry name" value="NPCBM"/>
    <property type="match status" value="1"/>
</dbReference>
<evidence type="ECO:0000259" key="3">
    <source>
        <dbReference type="SMART" id="SM00776"/>
    </source>
</evidence>
<dbReference type="InterPro" id="IPR029018">
    <property type="entry name" value="Hex-like_dom2"/>
</dbReference>
<dbReference type="InterPro" id="IPR008979">
    <property type="entry name" value="Galactose-bd-like_sf"/>
</dbReference>
<dbReference type="Pfam" id="PF12971">
    <property type="entry name" value="NAGLU_N"/>
    <property type="match status" value="1"/>
</dbReference>
<evidence type="ECO:0000313" key="4">
    <source>
        <dbReference type="EMBL" id="TDD65029.1"/>
    </source>
</evidence>
<sequence>MMRWRWTRRRWHAAVAGSVGALLIVGAAPAASADTGRSHGRPSFDVRPAHDVIRRLAGARYAAQVSLETMPGGKDTFRISRDHRRLVIAGSSTPALLMGFNWYLKHVAKADVSWTGDQLDLPRRLPLPAQPIQRSSVVKHRFAGNDTEDGYSGPYRTFEDWERLIDVYALHGVNEMFMPVGTEAVYYETLKSFGYSGGELRSWIPGAGYQPWWLLQNMSNFTSPISGDQLRARARLGHRIADRMRRLGITPVLPGYFGTVPTDFETRDPGAVTVPQGSWQGFTRPDWLAPTNPVFTKVAQRFYGVQDRLLGRSTMYKMDLLHEGGKPGGISVGEASVAVQDALERAHPGATWVILGWQSNPRPETVAAVDRSRMLVMDGLSDRALKVDRDADWKGTPYAFGSIWNFGGNSTVGAPIKAWNERFWDWRARPRTALDGIAIMPEAGYNNPVAVEFLAELPWHDGPVDLHRWFDEYADARYGGVDPQARAAWRVLADTAYAIPPTGGRSSGHGGLFAAAPSLTTNRPHRWAQTAFASDPAAFARALPALLSVRGSLRRSDAYRYDLVDVARQTAADRSRTLLPQINSAYQARDLAMFTRLTGTWTGYIKALDDLVGTDRHFLVGPWLQRARQAAGSPGEARQLEYEARKLITSWGERDTDLHDYAYREWSGVLRDYYAPRWERLFDGLKTELRTGEKAPAVDWYAMAEEWAKDRGRYSTRPAGDAYTEASRMLRRLTGDSYDLRLSLRPQGTVSGSAAVAASVTNTNYFAPMSGLTFDVSAPAGVEARPAGPEEGEIDPGATLEQSWTLHPTGALPDGTTQVTVQITVGFDQAGEHRVRKASAVLPVAADGRVQMSDLPFSYERNHDGIYKVARDTVTPGTPEGNGKPIRLDGVAYSKGLGTNANADVRVELNDGCRRFTTIVGIDDAMNHTADGDVVVRVFGDGEQLYESGVLRSGAATTGADAVKLDVDVTGVRELRLQVDQYDVNRWFDAVSFGVPTLTCASPPA</sequence>
<dbReference type="EMBL" id="SMKY01000346">
    <property type="protein sequence ID" value="TDD65029.1"/>
    <property type="molecule type" value="Genomic_DNA"/>
</dbReference>
<dbReference type="InterPro" id="IPR007781">
    <property type="entry name" value="NAGLU"/>
</dbReference>
<dbReference type="InterPro" id="IPR024733">
    <property type="entry name" value="NAGLU_tim-barrel"/>
</dbReference>
<dbReference type="PANTHER" id="PTHR12872:SF1">
    <property type="entry name" value="ALPHA-N-ACETYLGLUCOSAMINIDASE"/>
    <property type="match status" value="1"/>
</dbReference>
<evidence type="ECO:0000256" key="2">
    <source>
        <dbReference type="SAM" id="SignalP"/>
    </source>
</evidence>
<proteinExistence type="predicted"/>
<keyword evidence="5" id="KW-1185">Reference proteome</keyword>
<feature type="chain" id="PRO_5020797031" evidence="2">
    <location>
        <begin position="34"/>
        <end position="1005"/>
    </location>
</feature>
<dbReference type="OrthoDB" id="9807519at2"/>
<dbReference type="InterPro" id="IPR006311">
    <property type="entry name" value="TAT_signal"/>
</dbReference>
<keyword evidence="2" id="KW-0732">Signal</keyword>
<dbReference type="Pfam" id="PF05089">
    <property type="entry name" value="NAGLU"/>
    <property type="match status" value="1"/>
</dbReference>
<feature type="signal peptide" evidence="2">
    <location>
        <begin position="1"/>
        <end position="33"/>
    </location>
</feature>
<dbReference type="Pfam" id="PF12972">
    <property type="entry name" value="NAGLU_C"/>
    <property type="match status" value="1"/>
</dbReference>
<gene>
    <name evidence="4" type="ORF">E1293_40805</name>
</gene>
<protein>
    <submittedName>
        <fullName evidence="4">Alpha-N-acetylglucosaminidase</fullName>
    </submittedName>
</protein>
<dbReference type="Gene3D" id="2.60.120.1060">
    <property type="entry name" value="NPCBM/NEW2 domain"/>
    <property type="match status" value="1"/>
</dbReference>
<evidence type="ECO:0000256" key="1">
    <source>
        <dbReference type="ARBA" id="ARBA00022801"/>
    </source>
</evidence>
<name>A0A4R5A366_9ACTN</name>
<organism evidence="4 5">
    <name type="scientific">Actinomadura darangshiensis</name>
    <dbReference type="NCBI Taxonomy" id="705336"/>
    <lineage>
        <taxon>Bacteria</taxon>
        <taxon>Bacillati</taxon>
        <taxon>Actinomycetota</taxon>
        <taxon>Actinomycetes</taxon>
        <taxon>Streptosporangiales</taxon>
        <taxon>Thermomonosporaceae</taxon>
        <taxon>Actinomadura</taxon>
    </lineage>
</organism>
<dbReference type="InterPro" id="IPR038637">
    <property type="entry name" value="NPCBM_sf"/>
</dbReference>
<dbReference type="SUPFAM" id="SSF49785">
    <property type="entry name" value="Galactose-binding domain-like"/>
    <property type="match status" value="1"/>
</dbReference>